<proteinExistence type="predicted"/>
<dbReference type="Proteomes" id="UP000005239">
    <property type="component" value="Unassembled WGS sequence"/>
</dbReference>
<organism evidence="1 2">
    <name type="scientific">Pristionchus pacificus</name>
    <name type="common">Parasitic nematode worm</name>
    <dbReference type="NCBI Taxonomy" id="54126"/>
    <lineage>
        <taxon>Eukaryota</taxon>
        <taxon>Metazoa</taxon>
        <taxon>Ecdysozoa</taxon>
        <taxon>Nematoda</taxon>
        <taxon>Chromadorea</taxon>
        <taxon>Rhabditida</taxon>
        <taxon>Rhabditina</taxon>
        <taxon>Diplogasteromorpha</taxon>
        <taxon>Diplogasteroidea</taxon>
        <taxon>Neodiplogasteridae</taxon>
        <taxon>Pristionchus</taxon>
    </lineage>
</organism>
<gene>
    <name evidence="1" type="primary">WBGene00279777</name>
</gene>
<dbReference type="AlphaFoldDB" id="A0A2A6CPD7"/>
<accession>A0A2A6CPD7</accession>
<keyword evidence="2" id="KW-1185">Reference proteome</keyword>
<evidence type="ECO:0000313" key="1">
    <source>
        <dbReference type="EnsemblMetazoa" id="PPA41408.1"/>
    </source>
</evidence>
<accession>A0A8R1UXQ6</accession>
<protein>
    <submittedName>
        <fullName evidence="1">Uncharacterized protein</fullName>
    </submittedName>
</protein>
<reference evidence="2" key="1">
    <citation type="journal article" date="2008" name="Nat. Genet.">
        <title>The Pristionchus pacificus genome provides a unique perspective on nematode lifestyle and parasitism.</title>
        <authorList>
            <person name="Dieterich C."/>
            <person name="Clifton S.W."/>
            <person name="Schuster L.N."/>
            <person name="Chinwalla A."/>
            <person name="Delehaunty K."/>
            <person name="Dinkelacker I."/>
            <person name="Fulton L."/>
            <person name="Fulton R."/>
            <person name="Godfrey J."/>
            <person name="Minx P."/>
            <person name="Mitreva M."/>
            <person name="Roeseler W."/>
            <person name="Tian H."/>
            <person name="Witte H."/>
            <person name="Yang S.P."/>
            <person name="Wilson R.K."/>
            <person name="Sommer R.J."/>
        </authorList>
    </citation>
    <scope>NUCLEOTIDE SEQUENCE [LARGE SCALE GENOMIC DNA]</scope>
    <source>
        <strain evidence="2">PS312</strain>
    </source>
</reference>
<dbReference type="EnsemblMetazoa" id="PPA41408.1">
    <property type="protein sequence ID" value="PPA41408.1"/>
    <property type="gene ID" value="WBGene00279777"/>
</dbReference>
<reference evidence="1" key="2">
    <citation type="submission" date="2022-06" db="UniProtKB">
        <authorList>
            <consortium name="EnsemblMetazoa"/>
        </authorList>
    </citation>
    <scope>IDENTIFICATION</scope>
    <source>
        <strain evidence="1">PS312</strain>
    </source>
</reference>
<name>A0A2A6CPD7_PRIPA</name>
<evidence type="ECO:0000313" key="2">
    <source>
        <dbReference type="Proteomes" id="UP000005239"/>
    </source>
</evidence>
<sequence>MTCCSVMTGCKCGINTIQYLARATVPAARAARAATTAAVARPSEAARNARTWTTQVISTSIPTATASMAAAQFAPRNDCGC</sequence>